<proteinExistence type="predicted"/>
<keyword evidence="1" id="KW-0175">Coiled coil</keyword>
<dbReference type="OMA" id="EYENEEC"/>
<dbReference type="AlphaFoldDB" id="S7W8R5"/>
<feature type="coiled-coil region" evidence="1">
    <location>
        <begin position="102"/>
        <end position="136"/>
    </location>
</feature>
<name>S7W8R5_SPRLO</name>
<evidence type="ECO:0000313" key="2">
    <source>
        <dbReference type="EMBL" id="EPR78117.1"/>
    </source>
</evidence>
<dbReference type="EMBL" id="ATCN01001034">
    <property type="protein sequence ID" value="EPR78117.1"/>
    <property type="molecule type" value="Genomic_DNA"/>
</dbReference>
<dbReference type="VEuPathDB" id="MicrosporidiaDB:SLOPH_525"/>
<protein>
    <submittedName>
        <fullName evidence="2">Uncharacterized protein</fullName>
    </submittedName>
</protein>
<accession>S7W8R5</accession>
<reference evidence="3" key="1">
    <citation type="journal article" date="2013" name="PLoS Genet.">
        <title>The genome of Spraguea lophii and the basis of host-microsporidian interactions.</title>
        <authorList>
            <person name="Campbell S.E."/>
            <person name="Williams T.A."/>
            <person name="Yousuf A."/>
            <person name="Soanes D.M."/>
            <person name="Paszkiewicz K.H."/>
            <person name="Williams B.A.P."/>
        </authorList>
    </citation>
    <scope>NUCLEOTIDE SEQUENCE [LARGE SCALE GENOMIC DNA]</scope>
    <source>
        <strain evidence="3">42_110</strain>
    </source>
</reference>
<feature type="non-terminal residue" evidence="2">
    <location>
        <position position="1"/>
    </location>
</feature>
<dbReference type="InParanoid" id="S7W8R5"/>
<dbReference type="HOGENOM" id="CLU_1754186_0_0_1"/>
<dbReference type="Proteomes" id="UP000014978">
    <property type="component" value="Unassembled WGS sequence"/>
</dbReference>
<keyword evidence="3" id="KW-1185">Reference proteome</keyword>
<organism evidence="2 3">
    <name type="scientific">Spraguea lophii (strain 42_110)</name>
    <name type="common">Microsporidian parasite</name>
    <dbReference type="NCBI Taxonomy" id="1358809"/>
    <lineage>
        <taxon>Eukaryota</taxon>
        <taxon>Fungi</taxon>
        <taxon>Fungi incertae sedis</taxon>
        <taxon>Microsporidia</taxon>
        <taxon>Spragueidae</taxon>
        <taxon>Spraguea</taxon>
    </lineage>
</organism>
<evidence type="ECO:0000256" key="1">
    <source>
        <dbReference type="SAM" id="Coils"/>
    </source>
</evidence>
<dbReference type="OrthoDB" id="2194473at2759"/>
<gene>
    <name evidence="2" type="ORF">SLOPH_525</name>
</gene>
<comment type="caution">
    <text evidence="2">The sequence shown here is derived from an EMBL/GenBank/DDBJ whole genome shotgun (WGS) entry which is preliminary data.</text>
</comment>
<evidence type="ECO:0000313" key="3">
    <source>
        <dbReference type="Proteomes" id="UP000014978"/>
    </source>
</evidence>
<sequence>PAEPLFRSKNPMSRSQKLKHLFNKFICEVATDDAHRKEMQDIFVSICAKYNVFLKLDTYDSELSSGRTNNRDLKSKEYIKEILESHIVNNKIDLCNKIEHVETKLKNNKIELIQKIKDAKNKLKLVEEERIKEENQYQRNIDICYETLK</sequence>